<dbReference type="EMBL" id="LR215048">
    <property type="protein sequence ID" value="VEU81031.1"/>
    <property type="molecule type" value="Genomic_DNA"/>
</dbReference>
<protein>
    <submittedName>
        <fullName evidence="2">Uncharacterized protein</fullName>
    </submittedName>
</protein>
<dbReference type="Gene3D" id="1.10.1760.20">
    <property type="match status" value="1"/>
</dbReference>
<keyword evidence="1" id="KW-0812">Transmembrane</keyword>
<accession>A0A449BF06</accession>
<proteinExistence type="predicted"/>
<sequence length="254" mass="28435">MNKFTIIVIIALLGMAIVLIDNKLSGKKQVVLNGTKATMTTKQMMYIVVFGALATVVGFFEIPIGFIGVKLDLSEVIILIAFYVIGFKNVSYVIVLRSIIRILLPSKTAAESDIFWKLLGEVIAIFASYLIITSYIVTKKICRVNEKPLIYAVPTEHKKIKRILYILGPILSALLLTIGMTIFHTIVTMPLYLSGNQHLTIFSLLRDPNYANQNILTIIKTILTMFGLVNVIKGVFSPLIFLTVKPQIEKIIMW</sequence>
<organism evidence="2 3">
    <name type="scientific">Haploplasma axanthum</name>
    <name type="common">Acholeplasma axanthum</name>
    <dbReference type="NCBI Taxonomy" id="29552"/>
    <lineage>
        <taxon>Bacteria</taxon>
        <taxon>Bacillati</taxon>
        <taxon>Mycoplasmatota</taxon>
        <taxon>Mollicutes</taxon>
        <taxon>Acholeplasmatales</taxon>
        <taxon>Acholeplasmataceae</taxon>
        <taxon>Haploplasma</taxon>
    </lineage>
</organism>
<dbReference type="Proteomes" id="UP000289841">
    <property type="component" value="Chromosome"/>
</dbReference>
<feature type="transmembrane region" description="Helical" evidence="1">
    <location>
        <begin position="44"/>
        <end position="69"/>
    </location>
</feature>
<evidence type="ECO:0000313" key="3">
    <source>
        <dbReference type="Proteomes" id="UP000289841"/>
    </source>
</evidence>
<feature type="transmembrane region" description="Helical" evidence="1">
    <location>
        <begin position="163"/>
        <end position="187"/>
    </location>
</feature>
<dbReference type="OrthoDB" id="9969861at2"/>
<dbReference type="KEGG" id="aaxa:NCTC10138_01421"/>
<gene>
    <name evidence="2" type="ORF">NCTC10138_01421</name>
</gene>
<keyword evidence="1" id="KW-1133">Transmembrane helix</keyword>
<keyword evidence="3" id="KW-1185">Reference proteome</keyword>
<reference evidence="2 3" key="1">
    <citation type="submission" date="2019-01" db="EMBL/GenBank/DDBJ databases">
        <authorList>
            <consortium name="Pathogen Informatics"/>
        </authorList>
    </citation>
    <scope>NUCLEOTIDE SEQUENCE [LARGE SCALE GENOMIC DNA]</scope>
    <source>
        <strain evidence="2 3">NCTC10138</strain>
    </source>
</reference>
<keyword evidence="1" id="KW-0472">Membrane</keyword>
<dbReference type="AlphaFoldDB" id="A0A449BF06"/>
<name>A0A449BF06_HAPAX</name>
<feature type="transmembrane region" description="Helical" evidence="1">
    <location>
        <begin position="222"/>
        <end position="244"/>
    </location>
</feature>
<evidence type="ECO:0000313" key="2">
    <source>
        <dbReference type="EMBL" id="VEU81031.1"/>
    </source>
</evidence>
<evidence type="ECO:0000256" key="1">
    <source>
        <dbReference type="SAM" id="Phobius"/>
    </source>
</evidence>
<feature type="transmembrane region" description="Helical" evidence="1">
    <location>
        <begin position="76"/>
        <end position="94"/>
    </location>
</feature>